<dbReference type="InterPro" id="IPR036875">
    <property type="entry name" value="Znf_CCHC_sf"/>
</dbReference>
<evidence type="ECO:0000313" key="5">
    <source>
        <dbReference type="Proteomes" id="UP000826656"/>
    </source>
</evidence>
<feature type="region of interest" description="Disordered" evidence="2">
    <location>
        <begin position="35"/>
        <end position="64"/>
    </location>
</feature>
<proteinExistence type="predicted"/>
<dbReference type="Gene3D" id="3.10.10.10">
    <property type="entry name" value="HIV Type 1 Reverse Transcriptase, subunit A, domain 1"/>
    <property type="match status" value="2"/>
</dbReference>
<comment type="caution">
    <text evidence="4">The sequence shown here is derived from an EMBL/GenBank/DDBJ whole genome shotgun (WGS) entry which is preliminary data.</text>
</comment>
<dbReference type="InterPro" id="IPR043502">
    <property type="entry name" value="DNA/RNA_pol_sf"/>
</dbReference>
<keyword evidence="1" id="KW-0862">Zinc</keyword>
<dbReference type="InterPro" id="IPR000477">
    <property type="entry name" value="RT_dom"/>
</dbReference>
<feature type="compositionally biased region" description="Gly residues" evidence="2">
    <location>
        <begin position="45"/>
        <end position="54"/>
    </location>
</feature>
<dbReference type="InterPro" id="IPR053134">
    <property type="entry name" value="RNA-dir_DNA_polymerase"/>
</dbReference>
<dbReference type="PANTHER" id="PTHR24559:SF444">
    <property type="entry name" value="REVERSE TRANSCRIPTASE DOMAIN-CONTAINING PROTEIN"/>
    <property type="match status" value="1"/>
</dbReference>
<accession>A0ABQ7URF5</accession>
<dbReference type="CDD" id="cd01647">
    <property type="entry name" value="RT_LTR"/>
    <property type="match status" value="1"/>
</dbReference>
<dbReference type="PANTHER" id="PTHR24559">
    <property type="entry name" value="TRANSPOSON TY3-I GAG-POL POLYPROTEIN"/>
    <property type="match status" value="1"/>
</dbReference>
<evidence type="ECO:0000313" key="4">
    <source>
        <dbReference type="EMBL" id="KAH0754398.1"/>
    </source>
</evidence>
<evidence type="ECO:0000256" key="1">
    <source>
        <dbReference type="PROSITE-ProRule" id="PRU00047"/>
    </source>
</evidence>
<dbReference type="EMBL" id="JAIVGD010000018">
    <property type="protein sequence ID" value="KAH0754398.1"/>
    <property type="molecule type" value="Genomic_DNA"/>
</dbReference>
<gene>
    <name evidence="4" type="ORF">KY290_024668</name>
</gene>
<dbReference type="SMART" id="SM00343">
    <property type="entry name" value="ZnF_C2HC"/>
    <property type="match status" value="1"/>
</dbReference>
<dbReference type="Pfam" id="PF00098">
    <property type="entry name" value="zf-CCHC"/>
    <property type="match status" value="1"/>
</dbReference>
<dbReference type="Gene3D" id="3.30.70.270">
    <property type="match status" value="1"/>
</dbReference>
<dbReference type="PROSITE" id="PS50158">
    <property type="entry name" value="ZF_CCHC"/>
    <property type="match status" value="1"/>
</dbReference>
<dbReference type="Gene3D" id="4.10.60.10">
    <property type="entry name" value="Zinc finger, CCHC-type"/>
    <property type="match status" value="1"/>
</dbReference>
<dbReference type="Proteomes" id="UP000826656">
    <property type="component" value="Unassembled WGS sequence"/>
</dbReference>
<dbReference type="SUPFAM" id="SSF57756">
    <property type="entry name" value="Retrovirus zinc finger-like domains"/>
    <property type="match status" value="1"/>
</dbReference>
<sequence>MGSRPYFDRTCYNCGEPGHMRRYCPYPRVLDSAQQQSRAVRGRGGRGNGNGNRGRGNAQPSREVARDDYRAQCYAFSSKNKAEASDAVITYFDMICDILDTPIRVSTPVGESVIVTQVYPACPILFMGFQTWDDLVILDMIDFVIILCLTWLSPYYDVLNFNAKFVTLEILGRKKLKWEGVYKPKQAKIISFIRSSKPIEHDCLAYLAHIRDVEIEAPSIESIPMVFEFSEVFPNDLPGMPLDRDIDFWIDLEPETRPISIPPYRMAPAELKELKAQIQELLDKGFIRPSASRWGAQPEDVPKTAFRTCYGHYEFLVMSVSLTNVPATFMSLMNGVFKPFLDLFVIVFIDDILVYSESEEEHVDHHRSALGVLRKQKLYDKFYKCDFWLKSVAFLGNVVSK</sequence>
<organism evidence="4 5">
    <name type="scientific">Solanum tuberosum</name>
    <name type="common">Potato</name>
    <dbReference type="NCBI Taxonomy" id="4113"/>
    <lineage>
        <taxon>Eukaryota</taxon>
        <taxon>Viridiplantae</taxon>
        <taxon>Streptophyta</taxon>
        <taxon>Embryophyta</taxon>
        <taxon>Tracheophyta</taxon>
        <taxon>Spermatophyta</taxon>
        <taxon>Magnoliopsida</taxon>
        <taxon>eudicotyledons</taxon>
        <taxon>Gunneridae</taxon>
        <taxon>Pentapetalae</taxon>
        <taxon>asterids</taxon>
        <taxon>lamiids</taxon>
        <taxon>Solanales</taxon>
        <taxon>Solanaceae</taxon>
        <taxon>Solanoideae</taxon>
        <taxon>Solaneae</taxon>
        <taxon>Solanum</taxon>
    </lineage>
</organism>
<dbReference type="InterPro" id="IPR043128">
    <property type="entry name" value="Rev_trsase/Diguanyl_cyclase"/>
</dbReference>
<dbReference type="SUPFAM" id="SSF56672">
    <property type="entry name" value="DNA/RNA polymerases"/>
    <property type="match status" value="1"/>
</dbReference>
<dbReference type="Pfam" id="PF08284">
    <property type="entry name" value="RVP_2"/>
    <property type="match status" value="1"/>
</dbReference>
<reference evidence="4 5" key="1">
    <citation type="journal article" date="2021" name="bioRxiv">
        <title>Chromosome-scale and haplotype-resolved genome assembly of a tetraploid potato cultivar.</title>
        <authorList>
            <person name="Sun H."/>
            <person name="Jiao W.-B."/>
            <person name="Krause K."/>
            <person name="Campoy J.A."/>
            <person name="Goel M."/>
            <person name="Folz-Donahue K."/>
            <person name="Kukat C."/>
            <person name="Huettel B."/>
            <person name="Schneeberger K."/>
        </authorList>
    </citation>
    <scope>NUCLEOTIDE SEQUENCE [LARGE SCALE GENOMIC DNA]</scope>
    <source>
        <strain evidence="4">SolTubOtavaFocal</strain>
        <tissue evidence="4">Leaves</tissue>
    </source>
</reference>
<keyword evidence="5" id="KW-1185">Reference proteome</keyword>
<keyword evidence="1" id="KW-0863">Zinc-finger</keyword>
<evidence type="ECO:0000259" key="3">
    <source>
        <dbReference type="PROSITE" id="PS50158"/>
    </source>
</evidence>
<protein>
    <recommendedName>
        <fullName evidence="3">CCHC-type domain-containing protein</fullName>
    </recommendedName>
</protein>
<feature type="domain" description="CCHC-type" evidence="3">
    <location>
        <begin position="11"/>
        <end position="25"/>
    </location>
</feature>
<dbReference type="Pfam" id="PF00078">
    <property type="entry name" value="RVT_1"/>
    <property type="match status" value="1"/>
</dbReference>
<keyword evidence="1" id="KW-0479">Metal-binding</keyword>
<evidence type="ECO:0000256" key="2">
    <source>
        <dbReference type="SAM" id="MobiDB-lite"/>
    </source>
</evidence>
<name>A0ABQ7URF5_SOLTU</name>
<dbReference type="InterPro" id="IPR001878">
    <property type="entry name" value="Znf_CCHC"/>
</dbReference>